<evidence type="ECO:0008006" key="7">
    <source>
        <dbReference type="Google" id="ProtNLM"/>
    </source>
</evidence>
<dbReference type="SUPFAM" id="SSF52833">
    <property type="entry name" value="Thioredoxin-like"/>
    <property type="match status" value="1"/>
</dbReference>
<dbReference type="FunFam" id="3.40.30.10:FF:000245">
    <property type="entry name" value="Thioredoxin"/>
    <property type="match status" value="1"/>
</dbReference>
<evidence type="ECO:0000259" key="3">
    <source>
        <dbReference type="PROSITE" id="PS51352"/>
    </source>
</evidence>
<dbReference type="Gene3D" id="2.60.120.470">
    <property type="entry name" value="PITH domain"/>
    <property type="match status" value="1"/>
</dbReference>
<dbReference type="OrthoDB" id="10263751at2759"/>
<dbReference type="GO" id="GO:0005737">
    <property type="term" value="C:cytoplasm"/>
    <property type="evidence" value="ECO:0007669"/>
    <property type="project" value="UniProtKB-ARBA"/>
</dbReference>
<proteinExistence type="predicted"/>
<dbReference type="PANTHER" id="PTHR46115">
    <property type="entry name" value="THIOREDOXIN-LIKE PROTEIN 1"/>
    <property type="match status" value="1"/>
</dbReference>
<dbReference type="Pfam" id="PF06201">
    <property type="entry name" value="PITH"/>
    <property type="match status" value="1"/>
</dbReference>
<keyword evidence="6" id="KW-1185">Reference proteome</keyword>
<evidence type="ECO:0000259" key="4">
    <source>
        <dbReference type="PROSITE" id="PS51532"/>
    </source>
</evidence>
<dbReference type="EMBL" id="JAEPRB010000111">
    <property type="protein sequence ID" value="KAG2221370.1"/>
    <property type="molecule type" value="Genomic_DNA"/>
</dbReference>
<dbReference type="PROSITE" id="PS51352">
    <property type="entry name" value="THIOREDOXIN_2"/>
    <property type="match status" value="1"/>
</dbReference>
<dbReference type="PROSITE" id="PS00194">
    <property type="entry name" value="THIOREDOXIN_1"/>
    <property type="match status" value="1"/>
</dbReference>
<dbReference type="AlphaFoldDB" id="A0A8H7S392"/>
<evidence type="ECO:0000313" key="5">
    <source>
        <dbReference type="EMBL" id="KAG2221370.1"/>
    </source>
</evidence>
<dbReference type="InterPro" id="IPR036249">
    <property type="entry name" value="Thioredoxin-like_sf"/>
</dbReference>
<feature type="domain" description="PITH" evidence="4">
    <location>
        <begin position="124"/>
        <end position="293"/>
    </location>
</feature>
<accession>A0A8H7S392</accession>
<dbReference type="PROSITE" id="PS51532">
    <property type="entry name" value="PITH"/>
    <property type="match status" value="1"/>
</dbReference>
<dbReference type="InterPro" id="IPR013766">
    <property type="entry name" value="Thioredoxin_domain"/>
</dbReference>
<gene>
    <name evidence="5" type="ORF">INT45_012416</name>
</gene>
<dbReference type="InterPro" id="IPR037047">
    <property type="entry name" value="PITH_dom_sf"/>
</dbReference>
<evidence type="ECO:0000313" key="6">
    <source>
        <dbReference type="Proteomes" id="UP000646827"/>
    </source>
</evidence>
<feature type="region of interest" description="Disordered" evidence="2">
    <location>
        <begin position="104"/>
        <end position="126"/>
    </location>
</feature>
<dbReference type="Proteomes" id="UP000646827">
    <property type="component" value="Unassembled WGS sequence"/>
</dbReference>
<name>A0A8H7S392_9FUNG</name>
<dbReference type="Pfam" id="PF00085">
    <property type="entry name" value="Thioredoxin"/>
    <property type="match status" value="1"/>
</dbReference>
<keyword evidence="1" id="KW-1015">Disulfide bond</keyword>
<protein>
    <recommendedName>
        <fullName evidence="7">Thioredoxin</fullName>
    </recommendedName>
</protein>
<dbReference type="Gene3D" id="3.40.30.10">
    <property type="entry name" value="Glutaredoxin"/>
    <property type="match status" value="1"/>
</dbReference>
<dbReference type="InterPro" id="IPR017937">
    <property type="entry name" value="Thioredoxin_CS"/>
</dbReference>
<dbReference type="InterPro" id="IPR010400">
    <property type="entry name" value="PITH_dom"/>
</dbReference>
<dbReference type="SUPFAM" id="SSF49785">
    <property type="entry name" value="Galactose-binding domain-like"/>
    <property type="match status" value="1"/>
</dbReference>
<dbReference type="PRINTS" id="PR00421">
    <property type="entry name" value="THIOREDOXIN"/>
</dbReference>
<reference evidence="5 6" key="1">
    <citation type="submission" date="2020-12" db="EMBL/GenBank/DDBJ databases">
        <title>Metabolic potential, ecology and presence of endohyphal bacteria is reflected in genomic diversity of Mucoromycotina.</title>
        <authorList>
            <person name="Muszewska A."/>
            <person name="Okrasinska A."/>
            <person name="Steczkiewicz K."/>
            <person name="Drgas O."/>
            <person name="Orlowska M."/>
            <person name="Perlinska-Lenart U."/>
            <person name="Aleksandrzak-Piekarczyk T."/>
            <person name="Szatraj K."/>
            <person name="Zielenkiewicz U."/>
            <person name="Pilsyk S."/>
            <person name="Malc E."/>
            <person name="Mieczkowski P."/>
            <person name="Kruszewska J.S."/>
            <person name="Biernat P."/>
            <person name="Pawlowska J."/>
        </authorList>
    </citation>
    <scope>NUCLEOTIDE SEQUENCE [LARGE SCALE GENOMIC DNA]</scope>
    <source>
        <strain evidence="5 6">CBS 142.35</strain>
    </source>
</reference>
<comment type="caution">
    <text evidence="5">The sequence shown here is derived from an EMBL/GenBank/DDBJ whole genome shotgun (WGS) entry which is preliminary data.</text>
</comment>
<organism evidence="5 6">
    <name type="scientific">Circinella minor</name>
    <dbReference type="NCBI Taxonomy" id="1195481"/>
    <lineage>
        <taxon>Eukaryota</taxon>
        <taxon>Fungi</taxon>
        <taxon>Fungi incertae sedis</taxon>
        <taxon>Mucoromycota</taxon>
        <taxon>Mucoromycotina</taxon>
        <taxon>Mucoromycetes</taxon>
        <taxon>Mucorales</taxon>
        <taxon>Lichtheimiaceae</taxon>
        <taxon>Circinella</taxon>
    </lineage>
</organism>
<feature type="compositionally biased region" description="Low complexity" evidence="2">
    <location>
        <begin position="112"/>
        <end position="126"/>
    </location>
</feature>
<feature type="domain" description="Thioredoxin" evidence="3">
    <location>
        <begin position="1"/>
        <end position="108"/>
    </location>
</feature>
<evidence type="ECO:0000256" key="2">
    <source>
        <dbReference type="SAM" id="MobiDB-lite"/>
    </source>
</evidence>
<dbReference type="CDD" id="cd02947">
    <property type="entry name" value="TRX_family"/>
    <property type="match status" value="1"/>
</dbReference>
<dbReference type="InterPro" id="IPR008979">
    <property type="entry name" value="Galactose-bd-like_sf"/>
</dbReference>
<evidence type="ECO:0000256" key="1">
    <source>
        <dbReference type="ARBA" id="ARBA00023157"/>
    </source>
</evidence>
<sequence length="293" mass="32563">MASVKELQTSQEFQDLLSQSGNKLVVVDFFATWCGPCHMIAPFFAQISAKYPHVQFAKVDVDRLRDVASSCKVTAMPTFQFFKSGQKVAELKGASAGQIEQLVKQHQGETASGSDGVSSNSGSKNNYGINGHSDLTDYITPNQMDALNQNEENNVKNVFKSNDAFLESDVDEQLIITVPFSQPVKIHSIKLKAKNIAQAPKTIKIYTNRQTLGFDDADSVKETQTIELEPKDFEEDAVINLRFVKFQNINSLVLFVQDNQEDEETTQIQQLIFIGSPIEATNMGNLKKGDEEN</sequence>